<dbReference type="CDD" id="cd00842">
    <property type="entry name" value="MPP_ASMase"/>
    <property type="match status" value="1"/>
</dbReference>
<keyword evidence="8" id="KW-0964">Secreted</keyword>
<dbReference type="GO" id="GO:0005615">
    <property type="term" value="C:extracellular space"/>
    <property type="evidence" value="ECO:0007669"/>
    <property type="project" value="TreeGrafter"/>
</dbReference>
<dbReference type="SUPFAM" id="SSF50814">
    <property type="entry name" value="Lipocalins"/>
    <property type="match status" value="1"/>
</dbReference>
<evidence type="ECO:0000256" key="11">
    <source>
        <dbReference type="ARBA" id="ARBA00022801"/>
    </source>
</evidence>
<evidence type="ECO:0000256" key="9">
    <source>
        <dbReference type="ARBA" id="ARBA00022723"/>
    </source>
</evidence>
<protein>
    <recommendedName>
        <fullName evidence="16">Cytosolic fatty-acid binding proteins domain-containing protein</fullName>
    </recommendedName>
</protein>
<keyword evidence="12" id="KW-0862">Zinc</keyword>
<name>A0AB34GHM2_ESCRO</name>
<dbReference type="InterPro" id="IPR000566">
    <property type="entry name" value="Lipocln_cytosolic_FA-bd_dom"/>
</dbReference>
<keyword evidence="9" id="KW-0479">Metal-binding</keyword>
<evidence type="ECO:0000256" key="5">
    <source>
        <dbReference type="ARBA" id="ARBA00008390"/>
    </source>
</evidence>
<evidence type="ECO:0000256" key="14">
    <source>
        <dbReference type="RuleBase" id="RU003696"/>
    </source>
</evidence>
<keyword evidence="11" id="KW-0378">Hydrolase</keyword>
<dbReference type="AlphaFoldDB" id="A0AB34GHM2"/>
<dbReference type="PANTHER" id="PTHR10340:SF24">
    <property type="entry name" value="ACID SPHINGOMYELINASE-LIKE PHOSPHODIESTERASE 3A"/>
    <property type="match status" value="1"/>
</dbReference>
<dbReference type="GO" id="GO:0008081">
    <property type="term" value="F:phosphoric diester hydrolase activity"/>
    <property type="evidence" value="ECO:0007669"/>
    <property type="project" value="TreeGrafter"/>
</dbReference>
<evidence type="ECO:0000256" key="8">
    <source>
        <dbReference type="ARBA" id="ARBA00022525"/>
    </source>
</evidence>
<dbReference type="EMBL" id="JAIQCJ010002212">
    <property type="protein sequence ID" value="KAJ8779807.1"/>
    <property type="molecule type" value="Genomic_DNA"/>
</dbReference>
<dbReference type="PROSITE" id="PS00214">
    <property type="entry name" value="FABP"/>
    <property type="match status" value="1"/>
</dbReference>
<dbReference type="FunFam" id="2.40.128.20:FF:000001">
    <property type="entry name" value="Fatty acid-binding protein, adipocyte"/>
    <property type="match status" value="1"/>
</dbReference>
<gene>
    <name evidence="17" type="ORF">J1605_012294</name>
</gene>
<evidence type="ECO:0000313" key="18">
    <source>
        <dbReference type="Proteomes" id="UP001159641"/>
    </source>
</evidence>
<evidence type="ECO:0000256" key="15">
    <source>
        <dbReference type="SAM" id="MobiDB-lite"/>
    </source>
</evidence>
<dbReference type="InterPro" id="IPR000463">
    <property type="entry name" value="Fatty_acid-bd"/>
</dbReference>
<evidence type="ECO:0000259" key="16">
    <source>
        <dbReference type="PROSITE" id="PS00214"/>
    </source>
</evidence>
<evidence type="ECO:0000256" key="3">
    <source>
        <dbReference type="ARBA" id="ARBA00004613"/>
    </source>
</evidence>
<keyword evidence="6 14" id="KW-0813">Transport</keyword>
<organism evidence="17 18">
    <name type="scientific">Eschrichtius robustus</name>
    <name type="common">California gray whale</name>
    <name type="synonym">Eschrichtius gibbosus</name>
    <dbReference type="NCBI Taxonomy" id="9764"/>
    <lineage>
        <taxon>Eukaryota</taxon>
        <taxon>Metazoa</taxon>
        <taxon>Chordata</taxon>
        <taxon>Craniata</taxon>
        <taxon>Vertebrata</taxon>
        <taxon>Euteleostomi</taxon>
        <taxon>Mammalia</taxon>
        <taxon>Eutheria</taxon>
        <taxon>Laurasiatheria</taxon>
        <taxon>Artiodactyla</taxon>
        <taxon>Whippomorpha</taxon>
        <taxon>Cetacea</taxon>
        <taxon>Mysticeti</taxon>
        <taxon>Eschrichtiidae</taxon>
        <taxon>Eschrichtius</taxon>
    </lineage>
</organism>
<comment type="similarity">
    <text evidence="5 14">Belongs to the calycin superfamily. Fatty-acid binding protein (FABP) family.</text>
</comment>
<keyword evidence="18" id="KW-1185">Reference proteome</keyword>
<dbReference type="PRINTS" id="PR00178">
    <property type="entry name" value="FATTYACIDBP"/>
</dbReference>
<evidence type="ECO:0000256" key="7">
    <source>
        <dbReference type="ARBA" id="ARBA00022490"/>
    </source>
</evidence>
<sequence>MVEAFCATWKLTDSQNFDEYMKALGVGFATRQVGNVTKPTVIISQEGDKVVIKTQSTFKNTEISFHLGEEFDETTPDDRNCKSVVSLDGDKLVHVQKWDGKETNFVREIKNGKMVMIHTLTTNYTYTWNMGTYKYMPGCEVYTQRCPGPDGRVEPRDGNRSPRPVAATRDGAAGCARLLPAGCLALPPRPRTASGSRWRPESQSGGGDSPPHVPVRELSTDTVINVIANMTTTMQSLFPNLQVFPALGNHDYWPQDQLPIFTSKVYNAVASLWKPWLDEEAVSTLRKGGFYSQKVSTNLNLRIISLNTNLYYGPNIVTLNKTDPANQFEWLENTLNICQQNKEKVYIIAHVPVGYLPYSRSMMAMREYYNEKLIDIFRKYSNIIAGQFYGHTHRDSIMVLSDKKVKSVLEKQTNNPGVRLFQYDPRDYKLLDVLQYYLNLTDANLKGKSNWKLEYNLTQAYDIEDLQPKSLYELAKQFAILDSKQFIKYYNYFFVSYDSRVICDGKCKAFQICAITNLDVISYTDCLKQYYIKPNP</sequence>
<dbReference type="PANTHER" id="PTHR10340">
    <property type="entry name" value="SPHINGOMYELIN PHOSPHODIESTERASE"/>
    <property type="match status" value="1"/>
</dbReference>
<comment type="cofactor">
    <cofactor evidence="1">
        <name>Zn(2+)</name>
        <dbReference type="ChEBI" id="CHEBI:29105"/>
    </cofactor>
</comment>
<evidence type="ECO:0000256" key="2">
    <source>
        <dbReference type="ARBA" id="ARBA00004496"/>
    </source>
</evidence>
<dbReference type="SUPFAM" id="SSF56300">
    <property type="entry name" value="Metallo-dependent phosphatases"/>
    <property type="match status" value="1"/>
</dbReference>
<dbReference type="Gene3D" id="3.60.21.10">
    <property type="match status" value="1"/>
</dbReference>
<dbReference type="InterPro" id="IPR041805">
    <property type="entry name" value="ASMase/PPN1_MPP"/>
</dbReference>
<dbReference type="FunFam" id="3.60.21.10:FF:000143">
    <property type="entry name" value="Acid sphingomyelinase-like phosphodiesterase"/>
    <property type="match status" value="1"/>
</dbReference>
<comment type="caution">
    <text evidence="17">The sequence shown here is derived from an EMBL/GenBank/DDBJ whole genome shotgun (WGS) entry which is preliminary data.</text>
</comment>
<dbReference type="GO" id="GO:0005737">
    <property type="term" value="C:cytoplasm"/>
    <property type="evidence" value="ECO:0007669"/>
    <property type="project" value="UniProtKB-SubCell"/>
</dbReference>
<evidence type="ECO:0000256" key="12">
    <source>
        <dbReference type="ARBA" id="ARBA00022833"/>
    </source>
</evidence>
<keyword evidence="13" id="KW-0325">Glycoprotein</keyword>
<comment type="similarity">
    <text evidence="4">Belongs to the acid sphingomyelinase family.</text>
</comment>
<evidence type="ECO:0000256" key="10">
    <source>
        <dbReference type="ARBA" id="ARBA00022729"/>
    </source>
</evidence>
<comment type="subcellular location">
    <subcellularLocation>
        <location evidence="2">Cytoplasm</location>
    </subcellularLocation>
    <subcellularLocation>
        <location evidence="3">Secreted</location>
    </subcellularLocation>
</comment>
<evidence type="ECO:0000313" key="17">
    <source>
        <dbReference type="EMBL" id="KAJ8779807.1"/>
    </source>
</evidence>
<dbReference type="Pfam" id="PF00149">
    <property type="entry name" value="Metallophos"/>
    <property type="match status" value="1"/>
</dbReference>
<dbReference type="InterPro" id="IPR029052">
    <property type="entry name" value="Metallo-depent_PP-like"/>
</dbReference>
<dbReference type="Gene3D" id="2.40.128.20">
    <property type="match status" value="1"/>
</dbReference>
<dbReference type="Pfam" id="PF19272">
    <property type="entry name" value="ASMase_C"/>
    <property type="match status" value="1"/>
</dbReference>
<keyword evidence="7" id="KW-0963">Cytoplasm</keyword>
<proteinExistence type="inferred from homology"/>
<dbReference type="InterPro" id="IPR004843">
    <property type="entry name" value="Calcineurin-like_PHP"/>
</dbReference>
<evidence type="ECO:0000256" key="4">
    <source>
        <dbReference type="ARBA" id="ARBA00008234"/>
    </source>
</evidence>
<feature type="domain" description="Cytosolic fatty-acid binding proteins" evidence="16">
    <location>
        <begin position="7"/>
        <end position="24"/>
    </location>
</feature>
<dbReference type="Proteomes" id="UP001159641">
    <property type="component" value="Unassembled WGS sequence"/>
</dbReference>
<evidence type="ECO:0000256" key="13">
    <source>
        <dbReference type="ARBA" id="ARBA00023180"/>
    </source>
</evidence>
<evidence type="ECO:0000256" key="1">
    <source>
        <dbReference type="ARBA" id="ARBA00001947"/>
    </source>
</evidence>
<evidence type="ECO:0000256" key="6">
    <source>
        <dbReference type="ARBA" id="ARBA00022448"/>
    </source>
</evidence>
<dbReference type="CDD" id="cd19470">
    <property type="entry name" value="FABP7"/>
    <property type="match status" value="1"/>
</dbReference>
<accession>A0AB34GHM2</accession>
<reference evidence="17 18" key="1">
    <citation type="submission" date="2022-11" db="EMBL/GenBank/DDBJ databases">
        <title>Whole genome sequence of Eschrichtius robustus ER-17-0199.</title>
        <authorList>
            <person name="Bruniche-Olsen A."/>
            <person name="Black A.N."/>
            <person name="Fields C.J."/>
            <person name="Walden K."/>
            <person name="Dewoody J.A."/>
        </authorList>
    </citation>
    <scope>NUCLEOTIDE SEQUENCE [LARGE SCALE GENOMIC DNA]</scope>
    <source>
        <strain evidence="17">ER-17-0199</strain>
        <tissue evidence="17">Blubber</tissue>
    </source>
</reference>
<feature type="region of interest" description="Disordered" evidence="15">
    <location>
        <begin position="186"/>
        <end position="215"/>
    </location>
</feature>
<dbReference type="GO" id="GO:0008289">
    <property type="term" value="F:lipid binding"/>
    <property type="evidence" value="ECO:0007669"/>
    <property type="project" value="InterPro"/>
</dbReference>
<dbReference type="InterPro" id="IPR045473">
    <property type="entry name" value="ASM_C"/>
</dbReference>
<dbReference type="Pfam" id="PF00061">
    <property type="entry name" value="Lipocalin"/>
    <property type="match status" value="1"/>
</dbReference>
<dbReference type="GO" id="GO:0046872">
    <property type="term" value="F:metal ion binding"/>
    <property type="evidence" value="ECO:0007669"/>
    <property type="project" value="UniProtKB-KW"/>
</dbReference>
<keyword evidence="10" id="KW-0732">Signal</keyword>
<dbReference type="InterPro" id="IPR012674">
    <property type="entry name" value="Calycin"/>
</dbReference>